<dbReference type="Pfam" id="PF13607">
    <property type="entry name" value="Succ_CoA_lig"/>
    <property type="match status" value="1"/>
</dbReference>
<proteinExistence type="predicted"/>
<dbReference type="InterPro" id="IPR013815">
    <property type="entry name" value="ATP_grasp_subdomain_1"/>
</dbReference>
<keyword evidence="3" id="KW-0067">ATP-binding</keyword>
<comment type="caution">
    <text evidence="5">The sequence shown here is derived from an EMBL/GenBank/DDBJ whole genome shotgun (WGS) entry which is preliminary data.</text>
</comment>
<dbReference type="SMART" id="SM00881">
    <property type="entry name" value="CoA_binding"/>
    <property type="match status" value="1"/>
</dbReference>
<keyword evidence="1" id="KW-0436">Ligase</keyword>
<evidence type="ECO:0000256" key="1">
    <source>
        <dbReference type="ARBA" id="ARBA00022598"/>
    </source>
</evidence>
<accession>A0A930BRX1</accession>
<gene>
    <name evidence="5" type="ORF">HXL68_05540</name>
</gene>
<dbReference type="Gene3D" id="3.40.50.720">
    <property type="entry name" value="NAD(P)-binding Rossmann-like Domain"/>
    <property type="match status" value="1"/>
</dbReference>
<dbReference type="PANTHER" id="PTHR43334:SF1">
    <property type="entry name" value="3-HYDROXYPROPIONATE--COA LIGASE [ADP-FORMING]"/>
    <property type="match status" value="1"/>
</dbReference>
<dbReference type="Gene3D" id="3.40.50.261">
    <property type="entry name" value="Succinyl-CoA synthetase domains"/>
    <property type="match status" value="2"/>
</dbReference>
<evidence type="ECO:0000313" key="5">
    <source>
        <dbReference type="EMBL" id="MBF1164484.1"/>
    </source>
</evidence>
<dbReference type="GO" id="GO:0016874">
    <property type="term" value="F:ligase activity"/>
    <property type="evidence" value="ECO:0007669"/>
    <property type="project" value="UniProtKB-KW"/>
</dbReference>
<dbReference type="InterPro" id="IPR036291">
    <property type="entry name" value="NAD(P)-bd_dom_sf"/>
</dbReference>
<dbReference type="EMBL" id="JABZMI010000075">
    <property type="protein sequence ID" value="MBF1164484.1"/>
    <property type="molecule type" value="Genomic_DNA"/>
</dbReference>
<evidence type="ECO:0000256" key="3">
    <source>
        <dbReference type="ARBA" id="ARBA00022840"/>
    </source>
</evidence>
<dbReference type="InterPro" id="IPR016102">
    <property type="entry name" value="Succinyl-CoA_synth-like"/>
</dbReference>
<dbReference type="Pfam" id="PF00583">
    <property type="entry name" value="Acetyltransf_1"/>
    <property type="match status" value="1"/>
</dbReference>
<evidence type="ECO:0000313" key="6">
    <source>
        <dbReference type="Proteomes" id="UP000718593"/>
    </source>
</evidence>
<reference evidence="5" key="1">
    <citation type="submission" date="2020-04" db="EMBL/GenBank/DDBJ databases">
        <title>Deep metagenomics examines the oral microbiome during advanced dental caries in children, revealing novel taxa and co-occurrences with host molecules.</title>
        <authorList>
            <person name="Baker J.L."/>
            <person name="Morton J.T."/>
            <person name="Dinis M."/>
            <person name="Alvarez R."/>
            <person name="Tran N.C."/>
            <person name="Knight R."/>
            <person name="Edlund A."/>
        </authorList>
    </citation>
    <scope>NUCLEOTIDE SEQUENCE</scope>
    <source>
        <strain evidence="5">JCVI_32_bin.24</strain>
    </source>
</reference>
<dbReference type="Pfam" id="PF13380">
    <property type="entry name" value="CoA_binding_2"/>
    <property type="match status" value="1"/>
</dbReference>
<dbReference type="Gene3D" id="3.40.630.30">
    <property type="match status" value="1"/>
</dbReference>
<dbReference type="InterPro" id="IPR000182">
    <property type="entry name" value="GNAT_dom"/>
</dbReference>
<name>A0A930BRX1_9RHOO</name>
<dbReference type="Pfam" id="PF13549">
    <property type="entry name" value="ATP-grasp_5"/>
    <property type="match status" value="1"/>
</dbReference>
<dbReference type="Gene3D" id="3.30.470.20">
    <property type="entry name" value="ATP-grasp fold, B domain"/>
    <property type="match status" value="1"/>
</dbReference>
<dbReference type="GO" id="GO:0005524">
    <property type="term" value="F:ATP binding"/>
    <property type="evidence" value="ECO:0007669"/>
    <property type="project" value="UniProtKB-KW"/>
</dbReference>
<dbReference type="InterPro" id="IPR032875">
    <property type="entry name" value="Succ_CoA_lig_flav_dom"/>
</dbReference>
<dbReference type="AlphaFoldDB" id="A0A930BRX1"/>
<dbReference type="SUPFAM" id="SSF51735">
    <property type="entry name" value="NAD(P)-binding Rossmann-fold domains"/>
    <property type="match status" value="1"/>
</dbReference>
<dbReference type="PANTHER" id="PTHR43334">
    <property type="entry name" value="ACETATE--COA LIGASE [ADP-FORMING]"/>
    <property type="match status" value="1"/>
</dbReference>
<sequence length="892" mass="96650">MSTTHYLAGLFEPRAIAVIGASEKEGSIGHVIFRNLLASGYRGQLLAVNPRHTTLLGQPCVPDIESAGAPVDLAIITTAPRTIAEIIAQCGRAGIRNAIVVSHPAAVAANSATTERRIREAALNAGIRFLGPKSLGIVCPHAALNATFTDIAALPGDLALVAQSGAMCAAVLDWATTNRIGLSLAVSLGEAMNVDFGDVLDYLANDERTRYILLHVEKIRHARRFISALRSAARIKPVILLKSGQHAGDDELAPDAAELADQVFDAAVRRAGVVRVRDLGQLFHAARALAAGFHPRGSRLAILSNGTGPARMAADSARHLGIPLGALQADTVTALKPLLPREWRGTNPIDLGGDANSERYLEATRLIAADGQIDAILVMLSPLAVVSPQAVAEGLVDIARRHRITLCCCFMGGSQVGAARQTLEEAGIPVFRTPDTVIELFHNIAAYYQNQQLLLQVPSPGRPVQDSRTDSGRVLAEALIAERRRVLSHMETHALLHTCGMPVRPSLVAHTATEAMFVAEQLGLPVDMHLESPELPDAFDDKRVRRKLASIEAVRGALRDLSEAQHQSAPERRIHGVTLAPHRERPNARQFFVEVFRDPVFGPVIRLGAGGSQGEALRDYAVALPPLNRFLAGNLIDATRIGRTLAASSKQPAADRSALEDALLALSNLVCTLPALDRLYINPLIVDEDGCLAIDAQLALDPLRGAGQVRYAHMAIHPYPAHLCQSWPMRDGSIVHVRPVRPEDAPLEQAFVSAMSDESRYFRFMDGTRELPPSQLVRLTQVDYDREMALIAVVDDDGQERQVGSARYVQTPDGESVEFGLAVDDRWQKCGLGRRLMDAIIDCAREKLYRTMVGDVLADNQKMLNLMARLGFTILPHPDGHELKRVVKSLRD</sequence>
<dbReference type="PROSITE" id="PS51186">
    <property type="entry name" value="GNAT"/>
    <property type="match status" value="1"/>
</dbReference>
<dbReference type="Gene3D" id="3.30.1490.20">
    <property type="entry name" value="ATP-grasp fold, A domain"/>
    <property type="match status" value="1"/>
</dbReference>
<dbReference type="CDD" id="cd04301">
    <property type="entry name" value="NAT_SF"/>
    <property type="match status" value="1"/>
</dbReference>
<protein>
    <submittedName>
        <fullName evidence="5">GNAT family N-acetyltransferase</fullName>
    </submittedName>
</protein>
<dbReference type="Proteomes" id="UP000718593">
    <property type="component" value="Unassembled WGS sequence"/>
</dbReference>
<keyword evidence="2" id="KW-0547">Nucleotide-binding</keyword>
<evidence type="ECO:0000256" key="2">
    <source>
        <dbReference type="ARBA" id="ARBA00022741"/>
    </source>
</evidence>
<dbReference type="SUPFAM" id="SSF55729">
    <property type="entry name" value="Acyl-CoA N-acyltransferases (Nat)"/>
    <property type="match status" value="1"/>
</dbReference>
<evidence type="ECO:0000259" key="4">
    <source>
        <dbReference type="PROSITE" id="PS51186"/>
    </source>
</evidence>
<dbReference type="InterPro" id="IPR051538">
    <property type="entry name" value="Acyl-CoA_Synth/Transferase"/>
</dbReference>
<dbReference type="SUPFAM" id="SSF52210">
    <property type="entry name" value="Succinyl-CoA synthetase domains"/>
    <property type="match status" value="2"/>
</dbReference>
<feature type="domain" description="N-acetyltransferase" evidence="4">
    <location>
        <begin position="735"/>
        <end position="892"/>
    </location>
</feature>
<organism evidence="5 6">
    <name type="scientific">Dechloromonas agitata</name>
    <dbReference type="NCBI Taxonomy" id="73030"/>
    <lineage>
        <taxon>Bacteria</taxon>
        <taxon>Pseudomonadati</taxon>
        <taxon>Pseudomonadota</taxon>
        <taxon>Betaproteobacteria</taxon>
        <taxon>Rhodocyclales</taxon>
        <taxon>Azonexaceae</taxon>
        <taxon>Dechloromonas</taxon>
    </lineage>
</organism>
<dbReference type="SUPFAM" id="SSF56059">
    <property type="entry name" value="Glutathione synthetase ATP-binding domain-like"/>
    <property type="match status" value="1"/>
</dbReference>
<dbReference type="InterPro" id="IPR016181">
    <property type="entry name" value="Acyl_CoA_acyltransferase"/>
</dbReference>
<dbReference type="InterPro" id="IPR003781">
    <property type="entry name" value="CoA-bd"/>
</dbReference>
<dbReference type="GO" id="GO:0016747">
    <property type="term" value="F:acyltransferase activity, transferring groups other than amino-acyl groups"/>
    <property type="evidence" value="ECO:0007669"/>
    <property type="project" value="InterPro"/>
</dbReference>